<evidence type="ECO:0000313" key="3">
    <source>
        <dbReference type="Proteomes" id="UP000501690"/>
    </source>
</evidence>
<dbReference type="AlphaFoldDB" id="A0A4D6NNC4"/>
<evidence type="ECO:0000313" key="2">
    <source>
        <dbReference type="EMBL" id="QCE15350.1"/>
    </source>
</evidence>
<gene>
    <name evidence="2" type="ORF">DEO72_LG11g2360</name>
</gene>
<protein>
    <submittedName>
        <fullName evidence="2">Uncharacterized protein</fullName>
    </submittedName>
</protein>
<proteinExistence type="predicted"/>
<keyword evidence="3" id="KW-1185">Reference proteome</keyword>
<accession>A0A4D6NNC4</accession>
<evidence type="ECO:0000256" key="1">
    <source>
        <dbReference type="SAM" id="SignalP"/>
    </source>
</evidence>
<keyword evidence="1" id="KW-0732">Signal</keyword>
<sequence length="118" mass="12632">MTKPEANHRYLASMLLLFLLLTSSTSSSARPFSHNYFSLVATHPTVNLALPSDRVVRVVLPETPGRVSACAHMRAAGKQPFPVTRLAGGKHVPLVLNMLPKGPVPPSGPSKGINNLNN</sequence>
<feature type="chain" id="PRO_5020039736" evidence="1">
    <location>
        <begin position="30"/>
        <end position="118"/>
    </location>
</feature>
<organism evidence="2 3">
    <name type="scientific">Vigna unguiculata</name>
    <name type="common">Cowpea</name>
    <dbReference type="NCBI Taxonomy" id="3917"/>
    <lineage>
        <taxon>Eukaryota</taxon>
        <taxon>Viridiplantae</taxon>
        <taxon>Streptophyta</taxon>
        <taxon>Embryophyta</taxon>
        <taxon>Tracheophyta</taxon>
        <taxon>Spermatophyta</taxon>
        <taxon>Magnoliopsida</taxon>
        <taxon>eudicotyledons</taxon>
        <taxon>Gunneridae</taxon>
        <taxon>Pentapetalae</taxon>
        <taxon>rosids</taxon>
        <taxon>fabids</taxon>
        <taxon>Fabales</taxon>
        <taxon>Fabaceae</taxon>
        <taxon>Papilionoideae</taxon>
        <taxon>50 kb inversion clade</taxon>
        <taxon>NPAAA clade</taxon>
        <taxon>indigoferoid/millettioid clade</taxon>
        <taxon>Phaseoleae</taxon>
        <taxon>Vigna</taxon>
    </lineage>
</organism>
<dbReference type="Gramene" id="Vigun09g131500.1.v1.2">
    <property type="protein sequence ID" value="Vigun09g131500.1.v1.2.CDS.1"/>
    <property type="gene ID" value="Vigun09g131500.v1.2"/>
</dbReference>
<feature type="signal peptide" evidence="1">
    <location>
        <begin position="1"/>
        <end position="29"/>
    </location>
</feature>
<name>A0A4D6NNC4_VIGUN</name>
<reference evidence="2 3" key="1">
    <citation type="submission" date="2019-04" db="EMBL/GenBank/DDBJ databases">
        <title>An improved genome assembly and genetic linkage map for asparagus bean, Vigna unguiculata ssp. sesquipedialis.</title>
        <authorList>
            <person name="Xia Q."/>
            <person name="Zhang R."/>
            <person name="Dong Y."/>
        </authorList>
    </citation>
    <scope>NUCLEOTIDE SEQUENCE [LARGE SCALE GENOMIC DNA]</scope>
    <source>
        <tissue evidence="2">Leaf</tissue>
    </source>
</reference>
<dbReference type="OrthoDB" id="1937538at2759"/>
<dbReference type="EMBL" id="CP039355">
    <property type="protein sequence ID" value="QCE15350.1"/>
    <property type="molecule type" value="Genomic_DNA"/>
</dbReference>
<dbReference type="Proteomes" id="UP000501690">
    <property type="component" value="Linkage Group LG11"/>
</dbReference>